<dbReference type="SUPFAM" id="SSF57362">
    <property type="entry name" value="BPTI-like"/>
    <property type="match status" value="1"/>
</dbReference>
<evidence type="ECO:0000256" key="1">
    <source>
        <dbReference type="SAM" id="SignalP"/>
    </source>
</evidence>
<organism evidence="2">
    <name type="scientific">Ixodes ricinus</name>
    <name type="common">Common tick</name>
    <name type="synonym">Acarus ricinus</name>
    <dbReference type="NCBI Taxonomy" id="34613"/>
    <lineage>
        <taxon>Eukaryota</taxon>
        <taxon>Metazoa</taxon>
        <taxon>Ecdysozoa</taxon>
        <taxon>Arthropoda</taxon>
        <taxon>Chelicerata</taxon>
        <taxon>Arachnida</taxon>
        <taxon>Acari</taxon>
        <taxon>Parasitiformes</taxon>
        <taxon>Ixodida</taxon>
        <taxon>Ixodoidea</taxon>
        <taxon>Ixodidae</taxon>
        <taxon>Ixodinae</taxon>
        <taxon>Ixodes</taxon>
    </lineage>
</organism>
<keyword evidence="1" id="KW-0732">Signal</keyword>
<dbReference type="AlphaFoldDB" id="V5ID63"/>
<dbReference type="Gene3D" id="4.10.410.10">
    <property type="entry name" value="Pancreatic trypsin inhibitor Kunitz domain"/>
    <property type="match status" value="1"/>
</dbReference>
<sequence>MKATLVVICFFAAVAYSMGRLTEQQCRSPVASSSCAGNAQVRTIYSFNSHANKCVSTTGCGEGMNQFESEGCCRSECPYGDELWPLRGCLWRLGAAETTTRHT</sequence>
<accession>V5ID63</accession>
<reference evidence="2" key="1">
    <citation type="journal article" date="2015" name="Sci. Rep.">
        <title>Tissue- and time-dependent transcription in Ixodes ricinus salivary glands and midguts when blood feeding on the vertebrate host.</title>
        <authorList>
            <person name="Kotsyfakis M."/>
            <person name="Schwarz A."/>
            <person name="Erhart J."/>
            <person name="Ribeiro J.M."/>
        </authorList>
    </citation>
    <scope>NUCLEOTIDE SEQUENCE</scope>
    <source>
        <tissue evidence="2">Salivary gland and midgut</tissue>
    </source>
</reference>
<feature type="chain" id="PRO_5004736919" evidence="1">
    <location>
        <begin position="20"/>
        <end position="103"/>
    </location>
</feature>
<dbReference type="GO" id="GO:0004867">
    <property type="term" value="F:serine-type endopeptidase inhibitor activity"/>
    <property type="evidence" value="ECO:0007669"/>
    <property type="project" value="InterPro"/>
</dbReference>
<proteinExistence type="evidence at transcript level"/>
<dbReference type="EMBL" id="GANP01012487">
    <property type="protein sequence ID" value="JAB71981.1"/>
    <property type="molecule type" value="mRNA"/>
</dbReference>
<evidence type="ECO:0000313" key="2">
    <source>
        <dbReference type="EMBL" id="JAB71981.1"/>
    </source>
</evidence>
<dbReference type="InterPro" id="IPR036880">
    <property type="entry name" value="Kunitz_BPTI_sf"/>
</dbReference>
<feature type="signal peptide" evidence="1">
    <location>
        <begin position="1"/>
        <end position="19"/>
    </location>
</feature>
<protein>
    <submittedName>
        <fullName evidence="2">Putative tick kunitz 44</fullName>
    </submittedName>
</protein>
<name>V5ID63_IXORI</name>